<keyword evidence="3" id="KW-1185">Reference proteome</keyword>
<keyword evidence="1" id="KW-1133">Transmembrane helix</keyword>
<feature type="transmembrane region" description="Helical" evidence="1">
    <location>
        <begin position="44"/>
        <end position="62"/>
    </location>
</feature>
<dbReference type="Proteomes" id="UP000023152">
    <property type="component" value="Unassembled WGS sequence"/>
</dbReference>
<protein>
    <submittedName>
        <fullName evidence="2">Uncharacterized protein</fullName>
    </submittedName>
</protein>
<dbReference type="EMBL" id="ASPP01025652">
    <property type="protein sequence ID" value="ETO07854.1"/>
    <property type="molecule type" value="Genomic_DNA"/>
</dbReference>
<name>X6M1U4_RETFI</name>
<evidence type="ECO:0000313" key="3">
    <source>
        <dbReference type="Proteomes" id="UP000023152"/>
    </source>
</evidence>
<keyword evidence="1" id="KW-0472">Membrane</keyword>
<proteinExistence type="predicted"/>
<reference evidence="2 3" key="1">
    <citation type="journal article" date="2013" name="Curr. Biol.">
        <title>The Genome of the Foraminiferan Reticulomyxa filosa.</title>
        <authorList>
            <person name="Glockner G."/>
            <person name="Hulsmann N."/>
            <person name="Schleicher M."/>
            <person name="Noegel A.A."/>
            <person name="Eichinger L."/>
            <person name="Gallinger C."/>
            <person name="Pawlowski J."/>
            <person name="Sierra R."/>
            <person name="Euteneuer U."/>
            <person name="Pillet L."/>
            <person name="Moustafa A."/>
            <person name="Platzer M."/>
            <person name="Groth M."/>
            <person name="Szafranski K."/>
            <person name="Schliwa M."/>
        </authorList>
    </citation>
    <scope>NUCLEOTIDE SEQUENCE [LARGE SCALE GENOMIC DNA]</scope>
</reference>
<organism evidence="2 3">
    <name type="scientific">Reticulomyxa filosa</name>
    <dbReference type="NCBI Taxonomy" id="46433"/>
    <lineage>
        <taxon>Eukaryota</taxon>
        <taxon>Sar</taxon>
        <taxon>Rhizaria</taxon>
        <taxon>Retaria</taxon>
        <taxon>Foraminifera</taxon>
        <taxon>Monothalamids</taxon>
        <taxon>Reticulomyxidae</taxon>
        <taxon>Reticulomyxa</taxon>
    </lineage>
</organism>
<dbReference type="AlphaFoldDB" id="X6M1U4"/>
<gene>
    <name evidence="2" type="ORF">RFI_29536</name>
</gene>
<keyword evidence="1" id="KW-0812">Transmembrane</keyword>
<sequence>MNSSLVYVIVLMALHVLNAIVMVSNVNKGNSSEDVTNRQIYLKNYNMVILMTLCGMLINQHFNDVVKSKKWKYVQCAKVYNDNMTIILFVQISNKESMLRKQTYMSSPIISMANTMQPKKNSYTKASATNISILSLTSYESTSKALICRYITVTEIPN</sequence>
<accession>X6M1U4</accession>
<evidence type="ECO:0000256" key="1">
    <source>
        <dbReference type="SAM" id="Phobius"/>
    </source>
</evidence>
<comment type="caution">
    <text evidence="2">The sequence shown here is derived from an EMBL/GenBank/DDBJ whole genome shotgun (WGS) entry which is preliminary data.</text>
</comment>
<feature type="transmembrane region" description="Helical" evidence="1">
    <location>
        <begin position="5"/>
        <end position="24"/>
    </location>
</feature>
<evidence type="ECO:0000313" key="2">
    <source>
        <dbReference type="EMBL" id="ETO07854.1"/>
    </source>
</evidence>